<name>A0ABD1IXD9_9TELE</name>
<dbReference type="Gene3D" id="2.60.40.3210">
    <property type="entry name" value="Zona pellucida, ZP-N domain"/>
    <property type="match status" value="3"/>
</dbReference>
<feature type="domain" description="ZP" evidence="1">
    <location>
        <begin position="1337"/>
        <end position="1426"/>
    </location>
</feature>
<sequence>MEVSVKPQIPAPHNYSRKWIDAPPMSSEEKKRLKQEGWVIFYRPGDVQQQRWTVREVLSLGYVIGITDLHVLLRCPYFSPQSHRFMDKEVLVEAVSAVFLLQRQELPTVVDVSVACTINDALVDGEHLVWSSPLVLHPLVHGVFQHSSVRLGVGSEALSGCLVRDRGYQVTANNGVLQARIPFGADGTLARAVEVDGRLFKVISLDLFLMREWQDDLWPLTQQRTFRLLHSPYLPHTPEVINDTVCSENIFSITVGVFPWEMSFKTLYIGGEPVSWPEAKNQALHISQIHYKNGSYSYQLRVPFSYSSISQKRIRGGYRRLSLAFILTLSLTPNAKELNYSATVVCDVKEAADSAPWLEGRCRESGVQVLLHYGSRERPWELYVGGRRLDWELVELGGFELELEEDYLSVELPLFAPGMTYENITLQSLVAKVEVSVVELDTVQVQHSLTQRCSFPVRDLLVCLPEGRMVVVVDTSRTLPPTTPNSTTLMDPSCGPSQTDSTRALFNFSLNSCGTTQAMEGDYLVYENQVVYTPDLQPTKEPIIHRHSPYRLTIQCRFPANHTDLASFWSPVNSWVLFSPPPSAVCDPKGVVSVVASTTMVSPRMNPNKTSLLDSRCRPMETDNSRVLFIFTVDTCGTKSRIGANYVTYENEIVLLQDILSARQAFITRDSDFRLTIRCNYRATAISTLSVDSVPRGSILTPGRGSVVEKRQDKTRKRKLWYDRLKGNKFCWHTFFIAQNTGCHCNHADVLFFILVPFSIECQGHHLAIFMLLSGDSQPSFKALGMSYATGEFPITEDNGAQCGYTYRVYPMMAVAILRASYFSCYTENKDDMTFTFNFHLTTVVNDEEVAYNITKMCSPSHPWADQEVTCEENYMEVSVQADLSCLNTQSVKDVPMVSALPQAQEAVTSFWQMMFLKQGEDLVVLSVDKAKDLGYFFDVTPGRMVFRAPYRQPHSEVGTVSGLTVEMIRPAVFLQQRLTTMMVDLVAACTQIDEVYENGTLVWRTPTVMVPLVFAHSEFRSEHVDIGVMGKSLDHDTAAERGYTVDVGPEIIEISIPSNAEGGIRTSFVMNNTYHESYFVDLYYEHTFTMDDGALEGRLRQFKPMTTPIMFHVPFMVNLTVLEDRVFTVYVGSFPYDVDLVSVNLNGEYLTVEDAIQKGYEISKVPHDNVTHAYTICVPFEDPLVSKLYYVEGIQQYSLSINYTLHIMPQRDEYFYFTTVVAQILDVYPPSFNGLCMENGIKFRLDHQEFDRLWVASIGLFPLTQELADTRGYIMTNSSQNLTLDVPLFAPGYIYENISLEHISATFEILIRNAESLEVVESSAKTCQFTTPELLLCAPNGIMTVVSDLSQAKPDALPSKTTLLDKTCTPKEVDETRVLFEFALNSCGTRVEVTNDTVIYENEVQFEPSLTPEKNPIIMRDSAYR</sequence>
<accession>A0ABD1IXD9</accession>
<dbReference type="InterPro" id="IPR055356">
    <property type="entry name" value="ZP-N"/>
</dbReference>
<keyword evidence="3" id="KW-1185">Reference proteome</keyword>
<evidence type="ECO:0000313" key="2">
    <source>
        <dbReference type="EMBL" id="KAL2079613.1"/>
    </source>
</evidence>
<dbReference type="PANTHER" id="PTHR47130:SF6">
    <property type="entry name" value="EGG ENVELOPE GLYCOPROTEIN-LIKE PRECURSOR"/>
    <property type="match status" value="1"/>
</dbReference>
<protein>
    <recommendedName>
        <fullName evidence="1">ZP domain-containing protein</fullName>
    </recommendedName>
</protein>
<proteinExistence type="predicted"/>
<dbReference type="Pfam" id="PF23344">
    <property type="entry name" value="ZP-N"/>
    <property type="match status" value="3"/>
</dbReference>
<dbReference type="Proteomes" id="UP001591681">
    <property type="component" value="Unassembled WGS sequence"/>
</dbReference>
<dbReference type="SMART" id="SM00241">
    <property type="entry name" value="ZP"/>
    <property type="match status" value="1"/>
</dbReference>
<gene>
    <name evidence="2" type="ORF">ACEWY4_025357</name>
</gene>
<organism evidence="2 3">
    <name type="scientific">Coilia grayii</name>
    <name type="common">Gray's grenadier anchovy</name>
    <dbReference type="NCBI Taxonomy" id="363190"/>
    <lineage>
        <taxon>Eukaryota</taxon>
        <taxon>Metazoa</taxon>
        <taxon>Chordata</taxon>
        <taxon>Craniata</taxon>
        <taxon>Vertebrata</taxon>
        <taxon>Euteleostomi</taxon>
        <taxon>Actinopterygii</taxon>
        <taxon>Neopterygii</taxon>
        <taxon>Teleostei</taxon>
        <taxon>Clupei</taxon>
        <taxon>Clupeiformes</taxon>
        <taxon>Clupeoidei</taxon>
        <taxon>Engraulidae</taxon>
        <taxon>Coilinae</taxon>
        <taxon>Coilia</taxon>
    </lineage>
</organism>
<evidence type="ECO:0000259" key="1">
    <source>
        <dbReference type="PROSITE" id="PS51034"/>
    </source>
</evidence>
<reference evidence="2 3" key="1">
    <citation type="submission" date="2024-09" db="EMBL/GenBank/DDBJ databases">
        <title>A chromosome-level genome assembly of Gray's grenadier anchovy, Coilia grayii.</title>
        <authorList>
            <person name="Fu Z."/>
        </authorList>
    </citation>
    <scope>NUCLEOTIDE SEQUENCE [LARGE SCALE GENOMIC DNA]</scope>
    <source>
        <strain evidence="2">G4</strain>
        <tissue evidence="2">Muscle</tissue>
    </source>
</reference>
<dbReference type="Pfam" id="PF26562">
    <property type="entry name" value="Ig-like"/>
    <property type="match status" value="2"/>
</dbReference>
<evidence type="ECO:0000313" key="3">
    <source>
        <dbReference type="Proteomes" id="UP001591681"/>
    </source>
</evidence>
<dbReference type="PROSITE" id="PS51034">
    <property type="entry name" value="ZP_2"/>
    <property type="match status" value="1"/>
</dbReference>
<dbReference type="InterPro" id="IPR058876">
    <property type="entry name" value="Ig-like_ZP"/>
</dbReference>
<dbReference type="InterPro" id="IPR001507">
    <property type="entry name" value="ZP_dom"/>
</dbReference>
<dbReference type="EMBL" id="JBHFQA010000022">
    <property type="protein sequence ID" value="KAL2079613.1"/>
    <property type="molecule type" value="Genomic_DNA"/>
</dbReference>
<comment type="caution">
    <text evidence="2">The sequence shown here is derived from an EMBL/GenBank/DDBJ whole genome shotgun (WGS) entry which is preliminary data.</text>
</comment>
<dbReference type="PANTHER" id="PTHR47130">
    <property type="entry name" value="SI:DKEY-19B23.11-RELATED"/>
    <property type="match status" value="1"/>
</dbReference>